<dbReference type="Gene3D" id="3.40.50.1460">
    <property type="match status" value="1"/>
</dbReference>
<dbReference type="GO" id="GO:0042765">
    <property type="term" value="C:GPI-anchor transamidase complex"/>
    <property type="evidence" value="ECO:0007669"/>
    <property type="project" value="InterPro"/>
</dbReference>
<evidence type="ECO:0000313" key="3">
    <source>
        <dbReference type="Proteomes" id="UP001177003"/>
    </source>
</evidence>
<name>A0AA35Z7W5_LACSI</name>
<gene>
    <name evidence="2" type="ORF">LSALG_LOCUS26927</name>
</gene>
<dbReference type="AlphaFoldDB" id="A0AA35Z7W5"/>
<dbReference type="PANTHER" id="PTHR48067">
    <property type="entry name" value="GPI-ANCHOR TRANSAMIDASE"/>
    <property type="match status" value="1"/>
</dbReference>
<dbReference type="GO" id="GO:0003923">
    <property type="term" value="F:GPI-anchor transamidase activity"/>
    <property type="evidence" value="ECO:0007669"/>
    <property type="project" value="InterPro"/>
</dbReference>
<organism evidence="2 3">
    <name type="scientific">Lactuca saligna</name>
    <name type="common">Willowleaf lettuce</name>
    <dbReference type="NCBI Taxonomy" id="75948"/>
    <lineage>
        <taxon>Eukaryota</taxon>
        <taxon>Viridiplantae</taxon>
        <taxon>Streptophyta</taxon>
        <taxon>Embryophyta</taxon>
        <taxon>Tracheophyta</taxon>
        <taxon>Spermatophyta</taxon>
        <taxon>Magnoliopsida</taxon>
        <taxon>eudicotyledons</taxon>
        <taxon>Gunneridae</taxon>
        <taxon>Pentapetalae</taxon>
        <taxon>asterids</taxon>
        <taxon>campanulids</taxon>
        <taxon>Asterales</taxon>
        <taxon>Asteraceae</taxon>
        <taxon>Cichorioideae</taxon>
        <taxon>Cichorieae</taxon>
        <taxon>Lactucinae</taxon>
        <taxon>Lactuca</taxon>
    </lineage>
</organism>
<protein>
    <submittedName>
        <fullName evidence="2">Uncharacterized protein</fullName>
    </submittedName>
</protein>
<dbReference type="PANTHER" id="PTHR48067:SF1">
    <property type="entry name" value="GPI-ANCHOR TRANSAMIDASE"/>
    <property type="match status" value="1"/>
</dbReference>
<dbReference type="EMBL" id="OX465081">
    <property type="protein sequence ID" value="CAI9287570.1"/>
    <property type="molecule type" value="Genomic_DNA"/>
</dbReference>
<evidence type="ECO:0000256" key="1">
    <source>
        <dbReference type="ARBA" id="ARBA00022729"/>
    </source>
</evidence>
<accession>A0AA35Z7W5</accession>
<keyword evidence="3" id="KW-1185">Reference proteome</keyword>
<reference evidence="2" key="1">
    <citation type="submission" date="2023-04" db="EMBL/GenBank/DDBJ databases">
        <authorList>
            <person name="Vijverberg K."/>
            <person name="Xiong W."/>
            <person name="Schranz E."/>
        </authorList>
    </citation>
    <scope>NUCLEOTIDE SEQUENCE</scope>
</reference>
<proteinExistence type="predicted"/>
<keyword evidence="1" id="KW-0732">Signal</keyword>
<dbReference type="InterPro" id="IPR028361">
    <property type="entry name" value="GPI_transamidase"/>
</dbReference>
<evidence type="ECO:0000313" key="2">
    <source>
        <dbReference type="EMBL" id="CAI9287570.1"/>
    </source>
</evidence>
<sequence>MTGHGGYEFLKFQDSHELQSHDLADAVKQMKEKCSDDLNLEGESGLLGEIDVNSFYLGLLDWRLLMTKHHNLKEASSHVQFLVDRSKELSQSRVFCLFTLQICCFISTSRWRSKWLAITHRKVHGGQQSMVDESE</sequence>
<dbReference type="GO" id="GO:0016255">
    <property type="term" value="P:attachment of GPI anchor to protein"/>
    <property type="evidence" value="ECO:0007669"/>
    <property type="project" value="InterPro"/>
</dbReference>
<dbReference type="Proteomes" id="UP001177003">
    <property type="component" value="Chromosome 5"/>
</dbReference>